<reference evidence="4 5" key="3">
    <citation type="submission" date="2017-10" db="EMBL/GenBank/DDBJ databases">
        <title>Extensive intraspecific genome diversity in a model arbuscular mycorrhizal fungus.</title>
        <authorList>
            <person name="Chen E.C.H."/>
            <person name="Morin E."/>
            <person name="Baudet D."/>
            <person name="Noel J."/>
            <person name="Ndikumana S."/>
            <person name="Charron P."/>
            <person name="St-Onge C."/>
            <person name="Giorgi J."/>
            <person name="Grigoriev I.V."/>
            <person name="Roux C."/>
            <person name="Martin F.M."/>
            <person name="Corradi N."/>
        </authorList>
    </citation>
    <scope>NUCLEOTIDE SEQUENCE [LARGE SCALE GENOMIC DNA]</scope>
    <source>
        <strain evidence="4 5">A1</strain>
    </source>
</reference>
<sequence>MGNIFSNNKKKSHSRREIKKMEKEPLKYFFPNFVKDTDIMVIFHFLECYLFQNLFSSPIENSLLNECKVLDVGCGPGTWLLDLAATYSSARFFGIDLFPIFPKEIKPSNVEFRQGDVLNTLPYDDNTFDYVHQANMLSVFTIEEWFFVIQELIRVCKPGGYIEFSEPELAVKTGPVLSRFYDALVTLSDSRNVKIRISNEIIKTLVSLSTVRNVDYKISTVTLGAKKGGNAGQAYMDIHDGYFLNDPMPETLCKFMGTTKEGYLKLFKEAKKEVNETFAPNCEIYRIWCQKI</sequence>
<evidence type="ECO:0000313" key="3">
    <source>
        <dbReference type="EMBL" id="PKC07073.1"/>
    </source>
</evidence>
<evidence type="ECO:0000313" key="5">
    <source>
        <dbReference type="Proteomes" id="UP000232688"/>
    </source>
</evidence>
<dbReference type="AlphaFoldDB" id="A0A2I1ERC2"/>
<feature type="domain" description="Methyltransferase" evidence="1">
    <location>
        <begin position="69"/>
        <end position="160"/>
    </location>
</feature>
<evidence type="ECO:0000259" key="1">
    <source>
        <dbReference type="Pfam" id="PF13649"/>
    </source>
</evidence>
<dbReference type="Pfam" id="PF13649">
    <property type="entry name" value="Methyltransf_25"/>
    <property type="match status" value="1"/>
</dbReference>
<dbReference type="Proteomes" id="UP000232688">
    <property type="component" value="Unassembled WGS sequence"/>
</dbReference>
<reference evidence="3 6" key="1">
    <citation type="submission" date="2016-04" db="EMBL/GenBank/DDBJ databases">
        <title>Genome analyses suggest a sexual origin of heterokaryosis in a supposedly ancient asexual fungus.</title>
        <authorList>
            <person name="Ropars J."/>
            <person name="Sedzielewska K."/>
            <person name="Noel J."/>
            <person name="Charron P."/>
            <person name="Farinelli L."/>
            <person name="Marton T."/>
            <person name="Kruger M."/>
            <person name="Pelin A."/>
            <person name="Brachmann A."/>
            <person name="Corradi N."/>
        </authorList>
    </citation>
    <scope>NUCLEOTIDE SEQUENCE [LARGE SCALE GENOMIC DNA]</scope>
    <source>
        <strain evidence="3 6">A5</strain>
    </source>
</reference>
<keyword evidence="3" id="KW-0808">Transferase</keyword>
<protein>
    <submittedName>
        <fullName evidence="3">S-adenosyl-L-methionine-dependent methyltransferase</fullName>
    </submittedName>
</protein>
<gene>
    <name evidence="2" type="ORF">CHRIB12_LOCUS11827</name>
    <name evidence="4" type="ORF">RhiirA1_515840</name>
    <name evidence="3" type="ORF">RhiirA5_481035</name>
</gene>
<dbReference type="VEuPathDB" id="FungiDB:RhiirFUN_009680"/>
<reference evidence="4 5" key="4">
    <citation type="submission" date="2017-10" db="EMBL/GenBank/DDBJ databases">
        <title>Genome analyses suggest a sexual origin of heterokaryosis in a supposedly ancient asexual fungus.</title>
        <authorList>
            <person name="Corradi N."/>
            <person name="Sedzielewska K."/>
            <person name="Noel J."/>
            <person name="Charron P."/>
            <person name="Farinelli L."/>
            <person name="Marton T."/>
            <person name="Kruger M."/>
            <person name="Pelin A."/>
            <person name="Brachmann A."/>
            <person name="Corradi N."/>
        </authorList>
    </citation>
    <scope>NUCLEOTIDE SEQUENCE [LARGE SCALE GENOMIC DNA]</scope>
    <source>
        <strain evidence="4 5">A1</strain>
    </source>
</reference>
<dbReference type="InterPro" id="IPR041698">
    <property type="entry name" value="Methyltransf_25"/>
</dbReference>
<proteinExistence type="predicted"/>
<dbReference type="Proteomes" id="UP000232722">
    <property type="component" value="Unassembled WGS sequence"/>
</dbReference>
<dbReference type="GO" id="GO:0032259">
    <property type="term" value="P:methylation"/>
    <property type="evidence" value="ECO:0007669"/>
    <property type="project" value="UniProtKB-KW"/>
</dbReference>
<accession>A0A2I1ERC2</accession>
<comment type="caution">
    <text evidence="3">The sequence shown here is derived from an EMBL/GenBank/DDBJ whole genome shotgun (WGS) entry which is preliminary data.</text>
</comment>
<evidence type="ECO:0000313" key="2">
    <source>
        <dbReference type="EMBL" id="CAB5368618.1"/>
    </source>
</evidence>
<reference evidence="2" key="5">
    <citation type="submission" date="2020-05" db="EMBL/GenBank/DDBJ databases">
        <authorList>
            <person name="Rincon C."/>
            <person name="Sanders R I."/>
            <person name="Robbins C."/>
            <person name="Chaturvedi A."/>
        </authorList>
    </citation>
    <scope>NUCLEOTIDE SEQUENCE</scope>
    <source>
        <strain evidence="2">CHB12</strain>
    </source>
</reference>
<dbReference type="OrthoDB" id="2013972at2759"/>
<dbReference type="CDD" id="cd02440">
    <property type="entry name" value="AdoMet_MTases"/>
    <property type="match status" value="1"/>
</dbReference>
<name>A0A2I1ERC2_9GLOM</name>
<dbReference type="Proteomes" id="UP000684084">
    <property type="component" value="Unassembled WGS sequence"/>
</dbReference>
<dbReference type="VEuPathDB" id="FungiDB:FUN_007064"/>
<organism evidence="3 6">
    <name type="scientific">Rhizophagus irregularis</name>
    <dbReference type="NCBI Taxonomy" id="588596"/>
    <lineage>
        <taxon>Eukaryota</taxon>
        <taxon>Fungi</taxon>
        <taxon>Fungi incertae sedis</taxon>
        <taxon>Mucoromycota</taxon>
        <taxon>Glomeromycotina</taxon>
        <taxon>Glomeromycetes</taxon>
        <taxon>Glomerales</taxon>
        <taxon>Glomeraceae</taxon>
        <taxon>Rhizophagus</taxon>
    </lineage>
</organism>
<evidence type="ECO:0000313" key="6">
    <source>
        <dbReference type="Proteomes" id="UP000232722"/>
    </source>
</evidence>
<dbReference type="PANTHER" id="PTHR43591:SF24">
    <property type="entry name" value="2-METHOXY-6-POLYPRENYL-1,4-BENZOQUINOL METHYLASE, MITOCHONDRIAL"/>
    <property type="match status" value="1"/>
</dbReference>
<dbReference type="EMBL" id="LLXJ01000682">
    <property type="protein sequence ID" value="PKC07073.1"/>
    <property type="molecule type" value="Genomic_DNA"/>
</dbReference>
<reference evidence="3 6" key="2">
    <citation type="submission" date="2017-09" db="EMBL/GenBank/DDBJ databases">
        <title>Extensive intraspecific genome diversity in a model arbuscular mycorrhizal fungus.</title>
        <authorList>
            <person name="Chen E.C."/>
            <person name="Morin E."/>
            <person name="Beaudet D."/>
            <person name="Noel J."/>
            <person name="Ndikumana S."/>
            <person name="Charron P."/>
            <person name="St-Onge C."/>
            <person name="Giorgi J."/>
            <person name="Grigoriev I.V."/>
            <person name="Roux C."/>
            <person name="Martin F.M."/>
            <person name="Corradi N."/>
        </authorList>
    </citation>
    <scope>NUCLEOTIDE SEQUENCE [LARGE SCALE GENOMIC DNA]</scope>
    <source>
        <strain evidence="3 6">A5</strain>
    </source>
</reference>
<dbReference type="EMBL" id="LLXH01000595">
    <property type="protein sequence ID" value="PKC64857.1"/>
    <property type="molecule type" value="Genomic_DNA"/>
</dbReference>
<keyword evidence="3" id="KW-0489">Methyltransferase</keyword>
<dbReference type="SMR" id="A0A2I1ERC2"/>
<dbReference type="VEuPathDB" id="FungiDB:RhiirA1_515840"/>
<evidence type="ECO:0000313" key="4">
    <source>
        <dbReference type="EMBL" id="PKC64857.1"/>
    </source>
</evidence>
<dbReference type="EMBL" id="CAGKOT010000025">
    <property type="protein sequence ID" value="CAB5368618.1"/>
    <property type="molecule type" value="Genomic_DNA"/>
</dbReference>
<dbReference type="SUPFAM" id="SSF53335">
    <property type="entry name" value="S-adenosyl-L-methionine-dependent methyltransferases"/>
    <property type="match status" value="1"/>
</dbReference>
<dbReference type="GO" id="GO:0008168">
    <property type="term" value="F:methyltransferase activity"/>
    <property type="evidence" value="ECO:0007669"/>
    <property type="project" value="UniProtKB-KW"/>
</dbReference>
<dbReference type="Gene3D" id="3.40.50.150">
    <property type="entry name" value="Vaccinia Virus protein VP39"/>
    <property type="match status" value="1"/>
</dbReference>
<dbReference type="InterPro" id="IPR029063">
    <property type="entry name" value="SAM-dependent_MTases_sf"/>
</dbReference>
<dbReference type="PANTHER" id="PTHR43591">
    <property type="entry name" value="METHYLTRANSFERASE"/>
    <property type="match status" value="1"/>
</dbReference>